<name>A0A7J6PLN1_PEROL</name>
<evidence type="ECO:0000313" key="1">
    <source>
        <dbReference type="EMBL" id="KAF4697035.1"/>
    </source>
</evidence>
<reference evidence="1 2" key="1">
    <citation type="submission" date="2020-04" db="EMBL/GenBank/DDBJ databases">
        <title>Perkinsus olseni comparative genomics.</title>
        <authorList>
            <person name="Bogema D.R."/>
        </authorList>
    </citation>
    <scope>NUCLEOTIDE SEQUENCE [LARGE SCALE GENOMIC DNA]</scope>
    <source>
        <strain evidence="1">00978-12</strain>
    </source>
</reference>
<dbReference type="EMBL" id="JABANP010000006">
    <property type="protein sequence ID" value="KAF4697035.1"/>
    <property type="molecule type" value="Genomic_DNA"/>
</dbReference>
<evidence type="ECO:0000313" key="2">
    <source>
        <dbReference type="Proteomes" id="UP000541610"/>
    </source>
</evidence>
<comment type="caution">
    <text evidence="1">The sequence shown here is derived from an EMBL/GenBank/DDBJ whole genome shotgun (WGS) entry which is preliminary data.</text>
</comment>
<protein>
    <submittedName>
        <fullName evidence="1">Uncharacterized protein</fullName>
    </submittedName>
</protein>
<dbReference type="AlphaFoldDB" id="A0A7J6PLN1"/>
<gene>
    <name evidence="1" type="ORF">FOZ60_013386</name>
</gene>
<sequence length="111" mass="11508">MGAESEDLRIHVSQPELSGFLKGSSKPLDAVALLVAQLVDRVAVGADKVNSMCERRGGVDSRAVDSDGLALLEDLGVGGGVVMDVVVRCGYQSRARRESDGVQVVGGRAAV</sequence>
<proteinExistence type="predicted"/>
<accession>A0A7J6PLN1</accession>
<dbReference type="Proteomes" id="UP000541610">
    <property type="component" value="Unassembled WGS sequence"/>
</dbReference>
<organism evidence="1 2">
    <name type="scientific">Perkinsus olseni</name>
    <name type="common">Perkinsus atlanticus</name>
    <dbReference type="NCBI Taxonomy" id="32597"/>
    <lineage>
        <taxon>Eukaryota</taxon>
        <taxon>Sar</taxon>
        <taxon>Alveolata</taxon>
        <taxon>Perkinsozoa</taxon>
        <taxon>Perkinsea</taxon>
        <taxon>Perkinsida</taxon>
        <taxon>Perkinsidae</taxon>
        <taxon>Perkinsus</taxon>
    </lineage>
</organism>